<gene>
    <name evidence="1" type="ORF">GNF83_18940</name>
</gene>
<name>A0AAW9K984_CLOPF</name>
<dbReference type="InterPro" id="IPR025580">
    <property type="entry name" value="Gp46"/>
</dbReference>
<feature type="non-terminal residue" evidence="1">
    <location>
        <position position="1"/>
    </location>
</feature>
<dbReference type="Proteomes" id="UP001288944">
    <property type="component" value="Unassembled WGS sequence"/>
</dbReference>
<sequence>NNLPMDILDFVAGKDIETTITNIGRFKELTQKYVDDGVKNEVNRRFKECAYTPPGGQGFSSHSGSMWNR</sequence>
<accession>A0AAW9K984</accession>
<reference evidence="1" key="1">
    <citation type="submission" date="2019-11" db="EMBL/GenBank/DDBJ databases">
        <title>Characterization of Clostridium perfringens isolates from swine manure treated agricultural soils.</title>
        <authorList>
            <person name="Wushke S.T."/>
        </authorList>
    </citation>
    <scope>NUCLEOTIDE SEQUENCE</scope>
    <source>
        <strain evidence="1">X62</strain>
    </source>
</reference>
<dbReference type="AlphaFoldDB" id="A0AAW9K984"/>
<organism evidence="1 2">
    <name type="scientific">Clostridium perfringens</name>
    <dbReference type="NCBI Taxonomy" id="1502"/>
    <lineage>
        <taxon>Bacteria</taxon>
        <taxon>Bacillati</taxon>
        <taxon>Bacillota</taxon>
        <taxon>Clostridia</taxon>
        <taxon>Eubacteriales</taxon>
        <taxon>Clostridiaceae</taxon>
        <taxon>Clostridium</taxon>
    </lineage>
</organism>
<comment type="caution">
    <text evidence="1">The sequence shown here is derived from an EMBL/GenBank/DDBJ whole genome shotgun (WGS) entry which is preliminary data.</text>
</comment>
<dbReference type="EMBL" id="WNUR01000941">
    <property type="protein sequence ID" value="MDZ7543211.1"/>
    <property type="molecule type" value="Genomic_DNA"/>
</dbReference>
<proteinExistence type="predicted"/>
<dbReference type="Pfam" id="PF14265">
    <property type="entry name" value="DUF4355"/>
    <property type="match status" value="1"/>
</dbReference>
<protein>
    <submittedName>
        <fullName evidence="1">DUF4355 domain-containing protein</fullName>
    </submittedName>
</protein>
<evidence type="ECO:0000313" key="1">
    <source>
        <dbReference type="EMBL" id="MDZ7543211.1"/>
    </source>
</evidence>
<evidence type="ECO:0000313" key="2">
    <source>
        <dbReference type="Proteomes" id="UP001288944"/>
    </source>
</evidence>